<evidence type="ECO:0000313" key="1">
    <source>
        <dbReference type="EMBL" id="EEG30327.1"/>
    </source>
</evidence>
<protein>
    <submittedName>
        <fullName evidence="1">Uncharacterized protein</fullName>
    </submittedName>
</protein>
<dbReference type="HOGENOM" id="CLU_2933171_0_0_9"/>
<dbReference type="AlphaFoldDB" id="C0EDX9"/>
<reference evidence="1 2" key="2">
    <citation type="submission" date="2009-02" db="EMBL/GenBank/DDBJ databases">
        <title>Draft genome sequence of Clostridium methylpentosum (DSM 5476).</title>
        <authorList>
            <person name="Sudarsanam P."/>
            <person name="Ley R."/>
            <person name="Guruge J."/>
            <person name="Turnbaugh P.J."/>
            <person name="Mahowald M."/>
            <person name="Liep D."/>
            <person name="Gordon J."/>
        </authorList>
    </citation>
    <scope>NUCLEOTIDE SEQUENCE [LARGE SCALE GENOMIC DNA]</scope>
    <source>
        <strain evidence="1 2">DSM 5476</strain>
    </source>
</reference>
<dbReference type="EMBL" id="ACEC01000066">
    <property type="protein sequence ID" value="EEG30327.1"/>
    <property type="molecule type" value="Genomic_DNA"/>
</dbReference>
<evidence type="ECO:0000313" key="2">
    <source>
        <dbReference type="Proteomes" id="UP000003340"/>
    </source>
</evidence>
<reference evidence="1 2" key="1">
    <citation type="submission" date="2009-01" db="EMBL/GenBank/DDBJ databases">
        <authorList>
            <person name="Fulton L."/>
            <person name="Clifton S."/>
            <person name="Fulton B."/>
            <person name="Xu J."/>
            <person name="Minx P."/>
            <person name="Pepin K.H."/>
            <person name="Johnson M."/>
            <person name="Bhonagiri V."/>
            <person name="Nash W.E."/>
            <person name="Mardis E.R."/>
            <person name="Wilson R.K."/>
        </authorList>
    </citation>
    <scope>NUCLEOTIDE SEQUENCE [LARGE SCALE GENOMIC DNA]</scope>
    <source>
        <strain evidence="1 2">DSM 5476</strain>
    </source>
</reference>
<keyword evidence="2" id="KW-1185">Reference proteome</keyword>
<comment type="caution">
    <text evidence="1">The sequence shown here is derived from an EMBL/GenBank/DDBJ whole genome shotgun (WGS) entry which is preliminary data.</text>
</comment>
<proteinExistence type="predicted"/>
<dbReference type="Proteomes" id="UP000003340">
    <property type="component" value="Unassembled WGS sequence"/>
</dbReference>
<dbReference type="STRING" id="537013.CLOSTMETH_02058"/>
<gene>
    <name evidence="1" type="ORF">CLOSTMETH_02058</name>
</gene>
<name>C0EDX9_9FIRM</name>
<sequence>METQGLPQIKQCIQSTGTPAFELASLSFRQYLFSAPRMSLFFILRCKTILAFEFIVAVFR</sequence>
<organism evidence="1 2">
    <name type="scientific">[Clostridium] methylpentosum DSM 5476</name>
    <dbReference type="NCBI Taxonomy" id="537013"/>
    <lineage>
        <taxon>Bacteria</taxon>
        <taxon>Bacillati</taxon>
        <taxon>Bacillota</taxon>
        <taxon>Clostridia</taxon>
        <taxon>Eubacteriales</taxon>
        <taxon>Oscillospiraceae</taxon>
        <taxon>Oscillospiraceae incertae sedis</taxon>
    </lineage>
</organism>
<accession>C0EDX9</accession>